<organism evidence="1">
    <name type="scientific">viral metagenome</name>
    <dbReference type="NCBI Taxonomy" id="1070528"/>
    <lineage>
        <taxon>unclassified sequences</taxon>
        <taxon>metagenomes</taxon>
        <taxon>organismal metagenomes</taxon>
    </lineage>
</organism>
<name>A0A6C0CTF0_9ZZZZ</name>
<sequence length="106" mass="11877">MSHDPDFDIQLDPLNVAFFESDVSDVSSIAESIDYRLNEPDPAKLAMIESARALLADAEQKLTRYQAKITCGVGKKEGVGSRQRKLVRLTREVQKAEIWLNTLINS</sequence>
<accession>A0A6C0CTF0</accession>
<proteinExistence type="predicted"/>
<dbReference type="EMBL" id="MN739481">
    <property type="protein sequence ID" value="QHT07497.1"/>
    <property type="molecule type" value="Genomic_DNA"/>
</dbReference>
<dbReference type="AlphaFoldDB" id="A0A6C0CTF0"/>
<evidence type="ECO:0000313" key="1">
    <source>
        <dbReference type="EMBL" id="QHT07497.1"/>
    </source>
</evidence>
<protein>
    <submittedName>
        <fullName evidence="1">Uncharacterized protein</fullName>
    </submittedName>
</protein>
<reference evidence="1" key="1">
    <citation type="journal article" date="2020" name="Nature">
        <title>Giant virus diversity and host interactions through global metagenomics.</title>
        <authorList>
            <person name="Schulz F."/>
            <person name="Roux S."/>
            <person name="Paez-Espino D."/>
            <person name="Jungbluth S."/>
            <person name="Walsh D.A."/>
            <person name="Denef V.J."/>
            <person name="McMahon K.D."/>
            <person name="Konstantinidis K.T."/>
            <person name="Eloe-Fadrosh E.A."/>
            <person name="Kyrpides N.C."/>
            <person name="Woyke T."/>
        </authorList>
    </citation>
    <scope>NUCLEOTIDE SEQUENCE</scope>
    <source>
        <strain evidence="1">GVMAG-M-3300021963-12</strain>
    </source>
</reference>